<gene>
    <name evidence="7" type="ORF">J3Q64DRAFT_1817916</name>
</gene>
<protein>
    <submittedName>
        <fullName evidence="7">Metallo-dependent phosphatase-like protein</fullName>
    </submittedName>
</protein>
<evidence type="ECO:0000313" key="7">
    <source>
        <dbReference type="EMBL" id="KAL0097691.1"/>
    </source>
</evidence>
<evidence type="ECO:0000256" key="4">
    <source>
        <dbReference type="SAM" id="MobiDB-lite"/>
    </source>
</evidence>
<dbReference type="Gene3D" id="3.90.780.10">
    <property type="entry name" value="5'-Nucleotidase, C-terminal domain"/>
    <property type="match status" value="1"/>
</dbReference>
<dbReference type="SUPFAM" id="SSF55816">
    <property type="entry name" value="5'-nucleotidase (syn. UDP-sugar hydrolase), C-terminal domain"/>
    <property type="match status" value="1"/>
</dbReference>
<feature type="region of interest" description="Disordered" evidence="4">
    <location>
        <begin position="608"/>
        <end position="642"/>
    </location>
</feature>
<feature type="domain" description="5'-Nucleotidase C-terminal" evidence="6">
    <location>
        <begin position="322"/>
        <end position="508"/>
    </location>
</feature>
<keyword evidence="3" id="KW-0547">Nucleotide-binding</keyword>
<evidence type="ECO:0000256" key="1">
    <source>
        <dbReference type="ARBA" id="ARBA00006654"/>
    </source>
</evidence>
<evidence type="ECO:0000256" key="3">
    <source>
        <dbReference type="RuleBase" id="RU362119"/>
    </source>
</evidence>
<feature type="domain" description="Calcineurin-like phosphoesterase" evidence="5">
    <location>
        <begin position="6"/>
        <end position="218"/>
    </location>
</feature>
<comment type="caution">
    <text evidence="7">The sequence shown here is derived from an EMBL/GenBank/DDBJ whole genome shotgun (WGS) entry which is preliminary data.</text>
</comment>
<evidence type="ECO:0000259" key="5">
    <source>
        <dbReference type="Pfam" id="PF00149"/>
    </source>
</evidence>
<keyword evidence="2" id="KW-0732">Signal</keyword>
<dbReference type="InterPro" id="IPR029052">
    <property type="entry name" value="Metallo-depent_PP-like"/>
</dbReference>
<dbReference type="Pfam" id="PF00149">
    <property type="entry name" value="Metallophos"/>
    <property type="match status" value="1"/>
</dbReference>
<dbReference type="EMBL" id="JBCLYO010000001">
    <property type="protein sequence ID" value="KAL0097691.1"/>
    <property type="molecule type" value="Genomic_DNA"/>
</dbReference>
<name>A0ABR3BFP6_PHYBL</name>
<dbReference type="PRINTS" id="PR01607">
    <property type="entry name" value="APYRASEFAMLY"/>
</dbReference>
<dbReference type="InterPro" id="IPR008334">
    <property type="entry name" value="5'-Nucleotdase_C"/>
</dbReference>
<evidence type="ECO:0000256" key="2">
    <source>
        <dbReference type="ARBA" id="ARBA00022729"/>
    </source>
</evidence>
<dbReference type="InterPro" id="IPR004843">
    <property type="entry name" value="Calcineurin-like_PHP"/>
</dbReference>
<evidence type="ECO:0000259" key="6">
    <source>
        <dbReference type="Pfam" id="PF02872"/>
    </source>
</evidence>
<organism evidence="7 8">
    <name type="scientific">Phycomyces blakesleeanus</name>
    <dbReference type="NCBI Taxonomy" id="4837"/>
    <lineage>
        <taxon>Eukaryota</taxon>
        <taxon>Fungi</taxon>
        <taxon>Fungi incertae sedis</taxon>
        <taxon>Mucoromycota</taxon>
        <taxon>Mucoromycotina</taxon>
        <taxon>Mucoromycetes</taxon>
        <taxon>Mucorales</taxon>
        <taxon>Phycomycetaceae</taxon>
        <taxon>Phycomyces</taxon>
    </lineage>
</organism>
<sequence length="694" mass="78434">MTTLELVHFNDVYHVSPNKDEPVGGASRFSTAIKSCIKEDEDLNPLVMFSGDVFNPSLEGSITRGSHMSDVMSNLPITVACLGNHDFDFGLPQLQRNLAATNFPWLMSNVLFEDTNEPPVQSLRYLVIDHPESGLKLGVLGLVEKEWIETIPSFPPELVYHDFVQTAKDLSAELRDPEGPHKVDFIVALTHMRVPNDIKLGRECSDDVDIILGGHDHFYYVSNHVDIVGEKWTREHNLDDVGFDPEEEPFDKPVWVIKSGTDFREFSVLKLEIDTDEDGRKKIKSMTAERRTVDSSVEPDEEMDVIVEKVAELVSEKTKRAIGYTTVPLDGRSFAVRTEETNLGNLTADLMLLSYRYLGADFALCVGGTIRNDSIIDVGPITIGDIMNIFPFTDPCVLIKVTGRQLWDALENSVSEYPKQEGRFPQLAGLRLEWDPTKPPGQRVKNVYRVTNYMNNQPSSKRPIGMPDIADNKARYMPENMAPLDLDEEYSLVTRHYLTGGYDGFTSLNVPASKIVVDEENGLLISTLYRKFFLGLKYLNAVRENLVKPVAAKIAREKKKRIDQLVASAASHWRKVTQDIQASRDHEPEDIEGRAEFHVTEEGVLQAFEDSSQGHPNCISPEEDEDKVSEPEEMYKHEEEDTSWVKRWASIGPVIQGRIYRVPADEEDEEVKEPETEEAETEAAETEVEEKEEE</sequence>
<dbReference type="Pfam" id="PF02872">
    <property type="entry name" value="5_nucleotid_C"/>
    <property type="match status" value="1"/>
</dbReference>
<dbReference type="InterPro" id="IPR036907">
    <property type="entry name" value="5'-Nucleotdase_C_sf"/>
</dbReference>
<dbReference type="PANTHER" id="PTHR11575:SF48">
    <property type="entry name" value="5'-NUCLEOTIDASE"/>
    <property type="match status" value="1"/>
</dbReference>
<feature type="region of interest" description="Disordered" evidence="4">
    <location>
        <begin position="659"/>
        <end position="694"/>
    </location>
</feature>
<comment type="similarity">
    <text evidence="1 3">Belongs to the 5'-nucleotidase family.</text>
</comment>
<proteinExistence type="inferred from homology"/>
<dbReference type="Proteomes" id="UP001448207">
    <property type="component" value="Unassembled WGS sequence"/>
</dbReference>
<dbReference type="SUPFAM" id="SSF56300">
    <property type="entry name" value="Metallo-dependent phosphatases"/>
    <property type="match status" value="1"/>
</dbReference>
<keyword evidence="3" id="KW-0378">Hydrolase</keyword>
<accession>A0ABR3BFP6</accession>
<reference evidence="7 8" key="1">
    <citation type="submission" date="2024-04" db="EMBL/GenBank/DDBJ databases">
        <title>Symmetric and asymmetric DNA N6-adenine methylation regulates different biological responses in Mucorales.</title>
        <authorList>
            <consortium name="Lawrence Berkeley National Laboratory"/>
            <person name="Lax C."/>
            <person name="Mondo S.J."/>
            <person name="Osorio-Concepcion M."/>
            <person name="Muszewska A."/>
            <person name="Corrochano-Luque M."/>
            <person name="Gutierrez G."/>
            <person name="Riley R."/>
            <person name="Lipzen A."/>
            <person name="Guo J."/>
            <person name="Hundley H."/>
            <person name="Amirebrahimi M."/>
            <person name="Ng V."/>
            <person name="Lorenzo-Gutierrez D."/>
            <person name="Binder U."/>
            <person name="Yang J."/>
            <person name="Song Y."/>
            <person name="Canovas D."/>
            <person name="Navarro E."/>
            <person name="Freitag M."/>
            <person name="Gabaldon T."/>
            <person name="Grigoriev I.V."/>
            <person name="Corrochano L.M."/>
            <person name="Nicolas F.E."/>
            <person name="Garre V."/>
        </authorList>
    </citation>
    <scope>NUCLEOTIDE SEQUENCE [LARGE SCALE GENOMIC DNA]</scope>
    <source>
        <strain evidence="7 8">L51</strain>
    </source>
</reference>
<keyword evidence="8" id="KW-1185">Reference proteome</keyword>
<dbReference type="InterPro" id="IPR006179">
    <property type="entry name" value="5_nucleotidase/apyrase"/>
</dbReference>
<dbReference type="PANTHER" id="PTHR11575">
    <property type="entry name" value="5'-NUCLEOTIDASE-RELATED"/>
    <property type="match status" value="1"/>
</dbReference>
<evidence type="ECO:0000313" key="8">
    <source>
        <dbReference type="Proteomes" id="UP001448207"/>
    </source>
</evidence>
<feature type="compositionally biased region" description="Basic and acidic residues" evidence="4">
    <location>
        <begin position="628"/>
        <end position="639"/>
    </location>
</feature>
<feature type="compositionally biased region" description="Acidic residues" evidence="4">
    <location>
        <begin position="665"/>
        <end position="694"/>
    </location>
</feature>
<dbReference type="Gene3D" id="3.60.21.10">
    <property type="match status" value="1"/>
</dbReference>